<comment type="similarity">
    <text evidence="1">Belongs to the DNA photolyase class-1 family.</text>
</comment>
<evidence type="ECO:0000313" key="6">
    <source>
        <dbReference type="Proteomes" id="UP001358417"/>
    </source>
</evidence>
<feature type="domain" description="Photolyase/cryptochrome alpha/beta" evidence="4">
    <location>
        <begin position="89"/>
        <end position="226"/>
    </location>
</feature>
<sequence>MVPGKRKASVSVLPMQTKKARAAPSNTNQYKDSTDEIKYGIVLRKFYPPEMIDDRARDYISGKIERPIETLQKAIEQTQSQRDALPTAGSVVHWFKCDTRLLDNNALHQASKKAKEGGVPLIGLYLISPQDFEAHLTAPVRVDFILRNLAVLRNDLAKLDIPLVVETVEKRRALPARLLELCNEWDAKHIYCNAEYEVDELRREASLMVKSLEQGIAFNVLHDTCVVEPGKLTSGSGGQFSVYSPWHRRWCAYLNEHANELDPHPIPQANPSSTRKQFPQLFDCRIPDAPESKRLSEEEKVKFHSMWPAGEHEALDRLHKFLLERVVQYHNTRNLPSGNGTSVLSPHLAAGTLAARTVVRAAREAAPHKKLTDDRKQGHSMWIGEVAWRDFYTHVLCHWPYIW</sequence>
<feature type="binding site" evidence="2">
    <location>
        <begin position="341"/>
        <end position="345"/>
    </location>
    <ligand>
        <name>FAD</name>
        <dbReference type="ChEBI" id="CHEBI:57692"/>
    </ligand>
</feature>
<feature type="binding site" evidence="2">
    <location>
        <position position="329"/>
    </location>
    <ligand>
        <name>FAD</name>
        <dbReference type="ChEBI" id="CHEBI:57692"/>
    </ligand>
</feature>
<dbReference type="Gene3D" id="3.40.50.620">
    <property type="entry name" value="HUPs"/>
    <property type="match status" value="1"/>
</dbReference>
<comment type="cofactor">
    <cofactor evidence="2">
        <name>FAD</name>
        <dbReference type="ChEBI" id="CHEBI:57692"/>
    </cofactor>
    <text evidence="2">Binds 1 FAD per subunit.</text>
</comment>
<keyword evidence="6" id="KW-1185">Reference proteome</keyword>
<dbReference type="PROSITE" id="PS51645">
    <property type="entry name" value="PHR_CRY_ALPHA_BETA"/>
    <property type="match status" value="1"/>
</dbReference>
<dbReference type="InterPro" id="IPR036134">
    <property type="entry name" value="Crypto/Photolyase_FAD-like_sf"/>
</dbReference>
<gene>
    <name evidence="5" type="ORF">LTR84_012933</name>
</gene>
<dbReference type="GO" id="GO:0005737">
    <property type="term" value="C:cytoplasm"/>
    <property type="evidence" value="ECO:0007669"/>
    <property type="project" value="TreeGrafter"/>
</dbReference>
<protein>
    <recommendedName>
        <fullName evidence="4">Photolyase/cryptochrome alpha/beta domain-containing protein</fullName>
    </recommendedName>
</protein>
<dbReference type="PANTHER" id="PTHR11455:SF18">
    <property type="entry name" value="SI:CH1073-390K14.1"/>
    <property type="match status" value="1"/>
</dbReference>
<accession>A0AAV9ND95</accession>
<dbReference type="GO" id="GO:0071949">
    <property type="term" value="F:FAD binding"/>
    <property type="evidence" value="ECO:0007669"/>
    <property type="project" value="TreeGrafter"/>
</dbReference>
<organism evidence="5 6">
    <name type="scientific">Exophiala bonariae</name>
    <dbReference type="NCBI Taxonomy" id="1690606"/>
    <lineage>
        <taxon>Eukaryota</taxon>
        <taxon>Fungi</taxon>
        <taxon>Dikarya</taxon>
        <taxon>Ascomycota</taxon>
        <taxon>Pezizomycotina</taxon>
        <taxon>Eurotiomycetes</taxon>
        <taxon>Chaetothyriomycetidae</taxon>
        <taxon>Chaetothyriales</taxon>
        <taxon>Herpotrichiellaceae</taxon>
        <taxon>Exophiala</taxon>
    </lineage>
</organism>
<feature type="binding site" evidence="2">
    <location>
        <begin position="385"/>
        <end position="392"/>
    </location>
    <ligand>
        <name>FAD</name>
        <dbReference type="ChEBI" id="CHEBI:57692"/>
    </ligand>
</feature>
<keyword evidence="2" id="KW-0274">FAD</keyword>
<dbReference type="EMBL" id="JAVRRD010000009">
    <property type="protein sequence ID" value="KAK5055184.1"/>
    <property type="molecule type" value="Genomic_DNA"/>
</dbReference>
<dbReference type="GO" id="GO:0003677">
    <property type="term" value="F:DNA binding"/>
    <property type="evidence" value="ECO:0007669"/>
    <property type="project" value="TreeGrafter"/>
</dbReference>
<dbReference type="AlphaFoldDB" id="A0AAV9ND95"/>
<dbReference type="InterPro" id="IPR036155">
    <property type="entry name" value="Crypto/Photolyase_N_sf"/>
</dbReference>
<name>A0AAV9ND95_9EURO</name>
<dbReference type="Proteomes" id="UP001358417">
    <property type="component" value="Unassembled WGS sequence"/>
</dbReference>
<feature type="binding site" evidence="2">
    <location>
        <position position="382"/>
    </location>
    <ligand>
        <name>FAD</name>
        <dbReference type="ChEBI" id="CHEBI:57692"/>
    </ligand>
</feature>
<evidence type="ECO:0000313" key="5">
    <source>
        <dbReference type="EMBL" id="KAK5055184.1"/>
    </source>
</evidence>
<proteinExistence type="inferred from homology"/>
<dbReference type="GO" id="GO:0003904">
    <property type="term" value="F:deoxyribodipyrimidine photo-lyase activity"/>
    <property type="evidence" value="ECO:0007669"/>
    <property type="project" value="TreeGrafter"/>
</dbReference>
<dbReference type="GO" id="GO:0005634">
    <property type="term" value="C:nucleus"/>
    <property type="evidence" value="ECO:0007669"/>
    <property type="project" value="TreeGrafter"/>
</dbReference>
<feature type="region of interest" description="Disordered" evidence="3">
    <location>
        <begin position="1"/>
        <end position="30"/>
    </location>
</feature>
<dbReference type="GeneID" id="89981070"/>
<dbReference type="SUPFAM" id="SSF52425">
    <property type="entry name" value="Cryptochrome/photolyase, N-terminal domain"/>
    <property type="match status" value="1"/>
</dbReference>
<evidence type="ECO:0000256" key="3">
    <source>
        <dbReference type="SAM" id="MobiDB-lite"/>
    </source>
</evidence>
<dbReference type="GO" id="GO:0032922">
    <property type="term" value="P:circadian regulation of gene expression"/>
    <property type="evidence" value="ECO:0007669"/>
    <property type="project" value="TreeGrafter"/>
</dbReference>
<dbReference type="RefSeq" id="XP_064707615.1">
    <property type="nucleotide sequence ID" value="XM_064856439.1"/>
</dbReference>
<dbReference type="InterPro" id="IPR014729">
    <property type="entry name" value="Rossmann-like_a/b/a_fold"/>
</dbReference>
<comment type="caution">
    <text evidence="5">The sequence shown here is derived from an EMBL/GenBank/DDBJ whole genome shotgun (WGS) entry which is preliminary data.</text>
</comment>
<dbReference type="GO" id="GO:0043153">
    <property type="term" value="P:entrainment of circadian clock by photoperiod"/>
    <property type="evidence" value="ECO:0007669"/>
    <property type="project" value="TreeGrafter"/>
</dbReference>
<reference evidence="5 6" key="1">
    <citation type="submission" date="2023-08" db="EMBL/GenBank/DDBJ databases">
        <title>Black Yeasts Isolated from many extreme environments.</title>
        <authorList>
            <person name="Coleine C."/>
            <person name="Stajich J.E."/>
            <person name="Selbmann L."/>
        </authorList>
    </citation>
    <scope>NUCLEOTIDE SEQUENCE [LARGE SCALE GENOMIC DNA]</scope>
    <source>
        <strain evidence="5 6">CCFEE 5792</strain>
    </source>
</reference>
<evidence type="ECO:0000259" key="4">
    <source>
        <dbReference type="PROSITE" id="PS51645"/>
    </source>
</evidence>
<dbReference type="Pfam" id="PF00875">
    <property type="entry name" value="DNA_photolyase"/>
    <property type="match status" value="1"/>
</dbReference>
<evidence type="ECO:0000256" key="1">
    <source>
        <dbReference type="ARBA" id="ARBA00005862"/>
    </source>
</evidence>
<dbReference type="SUPFAM" id="SSF48173">
    <property type="entry name" value="Cryptochrome/photolyase FAD-binding domain"/>
    <property type="match status" value="1"/>
</dbReference>
<dbReference type="InterPro" id="IPR006050">
    <property type="entry name" value="DNA_photolyase_N"/>
</dbReference>
<dbReference type="Gene3D" id="1.25.40.80">
    <property type="match status" value="1"/>
</dbReference>
<dbReference type="PANTHER" id="PTHR11455">
    <property type="entry name" value="CRYPTOCHROME"/>
    <property type="match status" value="1"/>
</dbReference>
<keyword evidence="2" id="KW-0285">Flavoprotein</keyword>
<evidence type="ECO:0000256" key="2">
    <source>
        <dbReference type="PIRSR" id="PIRSR602081-1"/>
    </source>
</evidence>
<dbReference type="InterPro" id="IPR002081">
    <property type="entry name" value="Cryptochrome/DNA_photolyase_1"/>
</dbReference>